<dbReference type="InterPro" id="IPR023827">
    <property type="entry name" value="Peptidase_S8_Asp-AS"/>
</dbReference>
<dbReference type="Proteomes" id="UP000621266">
    <property type="component" value="Unassembled WGS sequence"/>
</dbReference>
<evidence type="ECO:0000256" key="6">
    <source>
        <dbReference type="RuleBase" id="RU003355"/>
    </source>
</evidence>
<protein>
    <submittedName>
        <fullName evidence="10">S8 family peptidase</fullName>
    </submittedName>
</protein>
<dbReference type="Pfam" id="PF01483">
    <property type="entry name" value="P_proprotein"/>
    <property type="match status" value="1"/>
</dbReference>
<feature type="signal peptide" evidence="8">
    <location>
        <begin position="1"/>
        <end position="36"/>
    </location>
</feature>
<evidence type="ECO:0000256" key="4">
    <source>
        <dbReference type="ARBA" id="ARBA00022825"/>
    </source>
</evidence>
<evidence type="ECO:0000256" key="2">
    <source>
        <dbReference type="ARBA" id="ARBA00022670"/>
    </source>
</evidence>
<dbReference type="PANTHER" id="PTHR43806:SF11">
    <property type="entry name" value="CEREVISIN-RELATED"/>
    <property type="match status" value="1"/>
</dbReference>
<feature type="compositionally biased region" description="Acidic residues" evidence="7">
    <location>
        <begin position="415"/>
        <end position="426"/>
    </location>
</feature>
<evidence type="ECO:0000313" key="11">
    <source>
        <dbReference type="Proteomes" id="UP000621266"/>
    </source>
</evidence>
<dbReference type="SUPFAM" id="SSF52743">
    <property type="entry name" value="Subtilisin-like"/>
    <property type="match status" value="1"/>
</dbReference>
<dbReference type="InterPro" id="IPR023828">
    <property type="entry name" value="Peptidase_S8_Ser-AS"/>
</dbReference>
<dbReference type="Gene3D" id="3.30.70.80">
    <property type="entry name" value="Peptidase S8 propeptide/proteinase inhibitor I9"/>
    <property type="match status" value="1"/>
</dbReference>
<dbReference type="InterPro" id="IPR015500">
    <property type="entry name" value="Peptidase_S8_subtilisin-rel"/>
</dbReference>
<dbReference type="InterPro" id="IPR002884">
    <property type="entry name" value="P_dom"/>
</dbReference>
<keyword evidence="8" id="KW-0732">Signal</keyword>
<evidence type="ECO:0000256" key="3">
    <source>
        <dbReference type="ARBA" id="ARBA00022801"/>
    </source>
</evidence>
<feature type="active site" description="Charge relay system" evidence="5">
    <location>
        <position position="352"/>
    </location>
</feature>
<dbReference type="PANTHER" id="PTHR43806">
    <property type="entry name" value="PEPTIDASE S8"/>
    <property type="match status" value="1"/>
</dbReference>
<dbReference type="RefSeq" id="WP_156207986.1">
    <property type="nucleotide sequence ID" value="NZ_WHPN01000431.1"/>
</dbReference>
<dbReference type="CDD" id="cd04077">
    <property type="entry name" value="Peptidases_S8_PCSK9_ProteinaseK_like"/>
    <property type="match status" value="1"/>
</dbReference>
<dbReference type="InterPro" id="IPR037045">
    <property type="entry name" value="S8pro/Inhibitor_I9_sf"/>
</dbReference>
<evidence type="ECO:0000313" key="10">
    <source>
        <dbReference type="EMBL" id="KAF4405022.1"/>
    </source>
</evidence>
<dbReference type="SUPFAM" id="SSF49785">
    <property type="entry name" value="Galactose-binding domain-like"/>
    <property type="match status" value="1"/>
</dbReference>
<dbReference type="InterPro" id="IPR008979">
    <property type="entry name" value="Galactose-bd-like_sf"/>
</dbReference>
<keyword evidence="4 5" id="KW-0720">Serine protease</keyword>
<dbReference type="PROSITE" id="PS51892">
    <property type="entry name" value="SUBTILASE"/>
    <property type="match status" value="1"/>
</dbReference>
<feature type="active site" description="Charge relay system" evidence="5">
    <location>
        <position position="167"/>
    </location>
</feature>
<dbReference type="SUPFAM" id="SSF54897">
    <property type="entry name" value="Protease propeptides/inhibitors"/>
    <property type="match status" value="1"/>
</dbReference>
<dbReference type="EMBL" id="WHPN01000431">
    <property type="protein sequence ID" value="KAF4405022.1"/>
    <property type="molecule type" value="Genomic_DNA"/>
</dbReference>
<dbReference type="InterPro" id="IPR036852">
    <property type="entry name" value="Peptidase_S8/S53_dom_sf"/>
</dbReference>
<feature type="region of interest" description="Disordered" evidence="7">
    <location>
        <begin position="391"/>
        <end position="445"/>
    </location>
</feature>
<dbReference type="InterPro" id="IPR050131">
    <property type="entry name" value="Peptidase_S8_subtilisin-like"/>
</dbReference>
<evidence type="ECO:0000256" key="1">
    <source>
        <dbReference type="ARBA" id="ARBA00011073"/>
    </source>
</evidence>
<dbReference type="Pfam" id="PF00082">
    <property type="entry name" value="Peptidase_S8"/>
    <property type="match status" value="1"/>
</dbReference>
<dbReference type="InterPro" id="IPR010259">
    <property type="entry name" value="S8pro/Inhibitor_I9"/>
</dbReference>
<proteinExistence type="inferred from homology"/>
<reference evidence="10 11" key="1">
    <citation type="submission" date="2019-10" db="EMBL/GenBank/DDBJ databases">
        <title>Streptomyces tenebrisbrunneis sp.nov., an endogenous actinomycete isolated from of Lycium ruthenicum.</title>
        <authorList>
            <person name="Ma L."/>
        </authorList>
    </citation>
    <scope>NUCLEOTIDE SEQUENCE [LARGE SCALE GENOMIC DNA]</scope>
    <source>
        <strain evidence="10 11">TRM 66187</strain>
    </source>
</reference>
<dbReference type="PROSITE" id="PS00138">
    <property type="entry name" value="SUBTILASE_SER"/>
    <property type="match status" value="1"/>
</dbReference>
<gene>
    <name evidence="10" type="ORF">GCU69_32570</name>
</gene>
<keyword evidence="11" id="KW-1185">Reference proteome</keyword>
<dbReference type="Gene3D" id="3.40.50.200">
    <property type="entry name" value="Peptidase S8/S53 domain"/>
    <property type="match status" value="1"/>
</dbReference>
<keyword evidence="2 5" id="KW-0645">Protease</keyword>
<organism evidence="10 11">
    <name type="scientific">Streptomyces lycii</name>
    <dbReference type="NCBI Taxonomy" id="2654337"/>
    <lineage>
        <taxon>Bacteria</taxon>
        <taxon>Bacillati</taxon>
        <taxon>Actinomycetota</taxon>
        <taxon>Actinomycetes</taxon>
        <taxon>Kitasatosporales</taxon>
        <taxon>Streptomycetaceae</taxon>
        <taxon>Streptomyces</taxon>
    </lineage>
</organism>
<dbReference type="InterPro" id="IPR000209">
    <property type="entry name" value="Peptidase_S8/S53_dom"/>
</dbReference>
<dbReference type="PROSITE" id="PS51829">
    <property type="entry name" value="P_HOMO_B"/>
    <property type="match status" value="1"/>
</dbReference>
<evidence type="ECO:0000256" key="7">
    <source>
        <dbReference type="SAM" id="MobiDB-lite"/>
    </source>
</evidence>
<sequence length="541" mass="54314">MAALPNTRHTRWRAAAVAACGTALALGALVALPATADATAEGRILNAGAPGAIDGSYIVVLDEDAPAADSRQGRALAERHGGEIATTYRAALNGYAVELTEREARKLAADPAVASVEPNTVVRALDTDQADPPSWGLDRIDQQALPLDGSYTHPESAGKGVTAYIIDTGIRISHADFEGRASYGYDAVEGDTTADDGVGHGTHVAATVAGAEYGVAKQANVVAVRVLDENGSGTAAGVIAGVDWVTENAVKPAVANMSLGGGASDALDDAVRKSIASGVGYAVAAGNSGIDASNSSPARVGEAVTVGATTRADVRASYSNFGPALDLFAPGSSITSAVNGSDTASDTASGTSMASPHVAGAMALHLADHPTDTPAQVADALLGSAVTGAVKGNTNGDGSPDRLLHVGSGTGGEDGGGEDSGGEEEPLGPRFENSDDYTIADRGSGESRITVSGVTGRAPADLSVEVDIEHSWTGDLAIELVGPGGTVHPLKASGPGTGAGNLKAAYTVDASAEPADGVWTLRVHDEYEQDTGFINSWALQF</sequence>
<evidence type="ECO:0000256" key="8">
    <source>
        <dbReference type="SAM" id="SignalP"/>
    </source>
</evidence>
<dbReference type="PRINTS" id="PR00723">
    <property type="entry name" value="SUBTILISIN"/>
</dbReference>
<feature type="active site" description="Charge relay system" evidence="5">
    <location>
        <position position="200"/>
    </location>
</feature>
<feature type="chain" id="PRO_5045867673" evidence="8">
    <location>
        <begin position="37"/>
        <end position="541"/>
    </location>
</feature>
<name>A0ABQ7FCV3_9ACTN</name>
<evidence type="ECO:0000259" key="9">
    <source>
        <dbReference type="PROSITE" id="PS51829"/>
    </source>
</evidence>
<feature type="domain" description="P/Homo B" evidence="9">
    <location>
        <begin position="422"/>
        <end position="541"/>
    </location>
</feature>
<comment type="caution">
    <text evidence="10">The sequence shown here is derived from an EMBL/GenBank/DDBJ whole genome shotgun (WGS) entry which is preliminary data.</text>
</comment>
<dbReference type="Pfam" id="PF05922">
    <property type="entry name" value="Inhibitor_I9"/>
    <property type="match status" value="1"/>
</dbReference>
<evidence type="ECO:0000256" key="5">
    <source>
        <dbReference type="PROSITE-ProRule" id="PRU01240"/>
    </source>
</evidence>
<dbReference type="Gene3D" id="2.60.120.260">
    <property type="entry name" value="Galactose-binding domain-like"/>
    <property type="match status" value="1"/>
</dbReference>
<keyword evidence="3 5" id="KW-0378">Hydrolase</keyword>
<dbReference type="PROSITE" id="PS00136">
    <property type="entry name" value="SUBTILASE_ASP"/>
    <property type="match status" value="1"/>
</dbReference>
<comment type="similarity">
    <text evidence="1 5 6">Belongs to the peptidase S8 family.</text>
</comment>
<accession>A0ABQ7FCV3</accession>
<dbReference type="InterPro" id="IPR034193">
    <property type="entry name" value="PCSK9_ProteinaseK-like"/>
</dbReference>